<evidence type="ECO:0000256" key="2">
    <source>
        <dbReference type="ARBA" id="ARBA00022475"/>
    </source>
</evidence>
<dbReference type="Proteomes" id="UP000647836">
    <property type="component" value="Unassembled WGS sequence"/>
</dbReference>
<feature type="transmembrane region" description="Helical" evidence="7">
    <location>
        <begin position="414"/>
        <end position="436"/>
    </location>
</feature>
<feature type="transmembrane region" description="Helical" evidence="7">
    <location>
        <begin position="114"/>
        <end position="135"/>
    </location>
</feature>
<protein>
    <submittedName>
        <fullName evidence="9">FUSC family protein</fullName>
    </submittedName>
</protein>
<evidence type="ECO:0000313" key="10">
    <source>
        <dbReference type="Proteomes" id="UP000647836"/>
    </source>
</evidence>
<comment type="subcellular location">
    <subcellularLocation>
        <location evidence="1">Cell membrane</location>
        <topology evidence="1">Multi-pass membrane protein</topology>
    </subcellularLocation>
</comment>
<organism evidence="9 10">
    <name type="scientific">Nostoc cf. edaphicum LEGE 07299</name>
    <dbReference type="NCBI Taxonomy" id="2777974"/>
    <lineage>
        <taxon>Bacteria</taxon>
        <taxon>Bacillati</taxon>
        <taxon>Cyanobacteriota</taxon>
        <taxon>Cyanophyceae</taxon>
        <taxon>Nostocales</taxon>
        <taxon>Nostocaceae</taxon>
        <taxon>Nostoc</taxon>
    </lineage>
</organism>
<feature type="transmembrane region" description="Helical" evidence="7">
    <location>
        <begin position="476"/>
        <end position="508"/>
    </location>
</feature>
<dbReference type="PANTHER" id="PTHR30509:SF9">
    <property type="entry name" value="MULTIDRUG RESISTANCE PROTEIN MDTO"/>
    <property type="match status" value="1"/>
</dbReference>
<feature type="transmembrane region" description="Helical" evidence="7">
    <location>
        <begin position="48"/>
        <end position="67"/>
    </location>
</feature>
<keyword evidence="10" id="KW-1185">Reference proteome</keyword>
<proteinExistence type="inferred from homology"/>
<reference evidence="9 10" key="1">
    <citation type="submission" date="2020-10" db="EMBL/GenBank/DDBJ databases">
        <authorList>
            <person name="Castelo-Branco R."/>
            <person name="Eusebio N."/>
            <person name="Adriana R."/>
            <person name="Vieira A."/>
            <person name="Brugerolle De Fraissinette N."/>
            <person name="Rezende De Castro R."/>
            <person name="Schneider M.P."/>
            <person name="Vasconcelos V."/>
            <person name="Leao P.N."/>
        </authorList>
    </citation>
    <scope>NUCLEOTIDE SEQUENCE [LARGE SCALE GENOMIC DNA]</scope>
    <source>
        <strain evidence="9 10">LEGE 07299</strain>
    </source>
</reference>
<keyword evidence="5 7" id="KW-0472">Membrane</keyword>
<sequence length="745" mass="82416">MQLNRSNFLRFLIQSEPGKPAISNGLRAVLALGVPLLIGQLINQRESGLFVGLMAHFVNLANIGGPYQIKAKTMAQATLGITASVFVGTLVAQVPVLAVVLTLLWGLASGFASLYGNAGANVGLVVVISFITTIAQPGNLEVALMRSLLCLIAGGWAMLLSLVMWPFRPYDPIRLALADCFSALAQPTGGIANYIQAFVSKVATTENILEIRKALETARTALGTLRIGQSSRSWINEPFLLLIQDGDRLLGLVVALTELLETHFQQQQYYTVQQLVDDALAEISFILQAIAKVISRKPASIDLGNLKRIYEALKEQESLQRKAIAGSETDYTTLVAFTNLVLTLKKLIEQLQYTAQTAKSLADRSKMSQRDIDRLLLFEEEQRSLLSLLKENLTLDSAIFRHALRIGVSLTVGVILYSVTNLPMGYWVTLTIILVLKPNLGATFKRFFQRVGGTILGAVLAAILLATITSKPVLDIIILLTVFFGVSLIAFNYGYSVIFFSIFVLLIIDIGHPISWQLAGFRVLNTLIGAGLAFASHYFIWPNWERDRLPSQLATALRECHKYFRDVMAVYQGIKERDSSIISQRRQTGLAIGNAQASFQGLLREPQMHQELVEPVMTLLLYMGRFTNAVTVLAVHLEHFRGTVPLPELETLVRQISLLLEQLADSVQQEIPPPPLPELEETLQKIQPHLQALRTARIEELAVNQGHTPIRQAVIDYSILDLEIDQIVRRLTAMHSAMIRLISSK</sequence>
<dbReference type="EMBL" id="JADEXF010000943">
    <property type="protein sequence ID" value="MBE9107674.1"/>
    <property type="molecule type" value="Genomic_DNA"/>
</dbReference>
<dbReference type="PANTHER" id="PTHR30509">
    <property type="entry name" value="P-HYDROXYBENZOIC ACID EFFLUX PUMP SUBUNIT-RELATED"/>
    <property type="match status" value="1"/>
</dbReference>
<dbReference type="Pfam" id="PF13515">
    <property type="entry name" value="FUSC_2"/>
    <property type="match status" value="1"/>
</dbReference>
<feature type="transmembrane region" description="Helical" evidence="7">
    <location>
        <begin position="147"/>
        <end position="167"/>
    </location>
</feature>
<evidence type="ECO:0000256" key="6">
    <source>
        <dbReference type="ARBA" id="ARBA00043993"/>
    </source>
</evidence>
<evidence type="ECO:0000256" key="3">
    <source>
        <dbReference type="ARBA" id="ARBA00022692"/>
    </source>
</evidence>
<dbReference type="InterPro" id="IPR049453">
    <property type="entry name" value="Memb_transporter_dom"/>
</dbReference>
<evidence type="ECO:0000256" key="4">
    <source>
        <dbReference type="ARBA" id="ARBA00022989"/>
    </source>
</evidence>
<dbReference type="RefSeq" id="WP_194047694.1">
    <property type="nucleotide sequence ID" value="NZ_JADEXF010000943.1"/>
</dbReference>
<evidence type="ECO:0000256" key="7">
    <source>
        <dbReference type="SAM" id="Phobius"/>
    </source>
</evidence>
<name>A0ABR9U4S8_9NOSO</name>
<keyword evidence="4 7" id="KW-1133">Transmembrane helix</keyword>
<evidence type="ECO:0000259" key="8">
    <source>
        <dbReference type="Pfam" id="PF13515"/>
    </source>
</evidence>
<accession>A0ABR9U4S8</accession>
<evidence type="ECO:0000313" key="9">
    <source>
        <dbReference type="EMBL" id="MBE9107674.1"/>
    </source>
</evidence>
<comment type="similarity">
    <text evidence="6">Belongs to the YccS/YhfK family.</text>
</comment>
<keyword evidence="2" id="KW-1003">Cell membrane</keyword>
<keyword evidence="3 7" id="KW-0812">Transmembrane</keyword>
<comment type="caution">
    <text evidence="9">The sequence shown here is derived from an EMBL/GenBank/DDBJ whole genome shotgun (WGS) entry which is preliminary data.</text>
</comment>
<feature type="transmembrane region" description="Helical" evidence="7">
    <location>
        <begin position="520"/>
        <end position="541"/>
    </location>
</feature>
<feature type="transmembrane region" description="Helical" evidence="7">
    <location>
        <begin position="79"/>
        <end position="108"/>
    </location>
</feature>
<evidence type="ECO:0000256" key="5">
    <source>
        <dbReference type="ARBA" id="ARBA00023136"/>
    </source>
</evidence>
<gene>
    <name evidence="9" type="ORF">IQ229_22910</name>
</gene>
<evidence type="ECO:0000256" key="1">
    <source>
        <dbReference type="ARBA" id="ARBA00004651"/>
    </source>
</evidence>
<feature type="domain" description="Integral membrane bound transporter" evidence="8">
    <location>
        <begin position="414"/>
        <end position="535"/>
    </location>
</feature>
<feature type="transmembrane region" description="Helical" evidence="7">
    <location>
        <begin position="448"/>
        <end position="470"/>
    </location>
</feature>